<keyword evidence="1" id="KW-0802">TPR repeat</keyword>
<proteinExistence type="predicted"/>
<evidence type="ECO:0000256" key="1">
    <source>
        <dbReference type="PROSITE-ProRule" id="PRU00339"/>
    </source>
</evidence>
<dbReference type="InterPro" id="IPR019734">
    <property type="entry name" value="TPR_rpt"/>
</dbReference>
<dbReference type="AlphaFoldDB" id="A0A0D0P7P1"/>
<evidence type="ECO:0000313" key="3">
    <source>
        <dbReference type="EMBL" id="KIQ67601.1"/>
    </source>
</evidence>
<dbReference type="EMBL" id="AONG01000022">
    <property type="protein sequence ID" value="KIQ67601.1"/>
    <property type="molecule type" value="Genomic_DNA"/>
</dbReference>
<dbReference type="STRING" id="1123501.Wenmar_04027"/>
<dbReference type="OrthoDB" id="54411at2"/>
<dbReference type="PROSITE" id="PS50005">
    <property type="entry name" value="TPR"/>
    <property type="match status" value="1"/>
</dbReference>
<evidence type="ECO:0008006" key="5">
    <source>
        <dbReference type="Google" id="ProtNLM"/>
    </source>
</evidence>
<protein>
    <recommendedName>
        <fullName evidence="5">Tetratricopeptide repeat protein</fullName>
    </recommendedName>
</protein>
<gene>
    <name evidence="3" type="ORF">Wenmar_04027</name>
</gene>
<feature type="repeat" description="TPR" evidence="1">
    <location>
        <begin position="294"/>
        <end position="327"/>
    </location>
</feature>
<dbReference type="Pfam" id="PF13176">
    <property type="entry name" value="TPR_7"/>
    <property type="match status" value="1"/>
</dbReference>
<dbReference type="SUPFAM" id="SSF48452">
    <property type="entry name" value="TPR-like"/>
    <property type="match status" value="1"/>
</dbReference>
<organism evidence="3 4">
    <name type="scientific">Wenxinia marina DSM 24838</name>
    <dbReference type="NCBI Taxonomy" id="1123501"/>
    <lineage>
        <taxon>Bacteria</taxon>
        <taxon>Pseudomonadati</taxon>
        <taxon>Pseudomonadota</taxon>
        <taxon>Alphaproteobacteria</taxon>
        <taxon>Rhodobacterales</taxon>
        <taxon>Roseobacteraceae</taxon>
        <taxon>Wenxinia</taxon>
    </lineage>
</organism>
<dbReference type="eggNOG" id="COG0457">
    <property type="taxonomic scope" value="Bacteria"/>
</dbReference>
<keyword evidence="4" id="KW-1185">Reference proteome</keyword>
<evidence type="ECO:0000256" key="2">
    <source>
        <dbReference type="SAM" id="SignalP"/>
    </source>
</evidence>
<dbReference type="InterPro" id="IPR011990">
    <property type="entry name" value="TPR-like_helical_dom_sf"/>
</dbReference>
<name>A0A0D0P7P1_9RHOB</name>
<feature type="chain" id="PRO_5002229339" description="Tetratricopeptide repeat protein" evidence="2">
    <location>
        <begin position="26"/>
        <end position="370"/>
    </location>
</feature>
<reference evidence="3 4" key="1">
    <citation type="submission" date="2013-01" db="EMBL/GenBank/DDBJ databases">
        <authorList>
            <person name="Fiebig A."/>
            <person name="Goeker M."/>
            <person name="Klenk H.-P.P."/>
        </authorList>
    </citation>
    <scope>NUCLEOTIDE SEQUENCE [LARGE SCALE GENOMIC DNA]</scope>
    <source>
        <strain evidence="3 4">DSM 24838</strain>
    </source>
</reference>
<feature type="signal peptide" evidence="2">
    <location>
        <begin position="1"/>
        <end position="25"/>
    </location>
</feature>
<accession>A0A0D0P7P1</accession>
<comment type="caution">
    <text evidence="3">The sequence shown here is derived from an EMBL/GenBank/DDBJ whole genome shotgun (WGS) entry which is preliminary data.</text>
</comment>
<dbReference type="Gene3D" id="1.25.40.10">
    <property type="entry name" value="Tetratricopeptide repeat domain"/>
    <property type="match status" value="2"/>
</dbReference>
<evidence type="ECO:0000313" key="4">
    <source>
        <dbReference type="Proteomes" id="UP000035100"/>
    </source>
</evidence>
<dbReference type="Proteomes" id="UP000035100">
    <property type="component" value="Unassembled WGS sequence"/>
</dbReference>
<sequence length="370" mass="39864">MSLSARLAPLALALLPLGLPTGAAAYDQRLDCWDTDGLPAPVIAQCLKAASNIDASRAAYQAQNYAVARAEALAARDLVPDWHVPVIDLSWIEAAEGNVEAAVLLAEEGLALAPGNPWALEQALMTRRDAGRGDECGPAAALLAVVAPPTDSHMFGTVALCMQDIAAWPEAKVAYEHALVVGEDVYWANLRLAEVNAQLDDWPAVEAAARAALEASPSELEPVRHLGHALVRQDRNDEALALYRQQEAAIRSAEDDWGVPNAISWDLYLDGDLTNALMIMERWAEDQTDPVDAYQGYDTLAHVYAATGRPDEALRYFTLALDDWPEGMEPFYRERLAALGITAGPDRAGLLAGLGDCARRGAACRLYDGR</sequence>
<keyword evidence="2" id="KW-0732">Signal</keyword>
<dbReference type="RefSeq" id="WP_018302652.1">
    <property type="nucleotide sequence ID" value="NZ_KB902287.1"/>
</dbReference>